<evidence type="ECO:0000313" key="1">
    <source>
        <dbReference type="EMBL" id="MEO3683734.1"/>
    </source>
</evidence>
<dbReference type="SUPFAM" id="SSF159270">
    <property type="entry name" value="YmcC-like"/>
    <property type="match status" value="1"/>
</dbReference>
<sequence>MSFILNSKTLFIISLITLSGCSNTSSQVANMVKESIIGPPDSVISARKIESSPYASIYVRVNKSSQAYVLLAFAEASQTIPATPFSKKNAELKWVSSDAAMLVTRNGRLLKTVNLFDGNLVTLSSEQIDPISLGLHLTSTPMQWQSTIDWQPGYHFSYKQQSTFTFIADETVIINESPVILKRYDEHVFIPKLGIEYNNQFWIDATSGMVFKSNQKIAPNLPYIDITLLKPYTFEDIK</sequence>
<accession>A0ABV0FSC3</accession>
<keyword evidence="1" id="KW-0449">Lipoprotein</keyword>
<comment type="caution">
    <text evidence="1">The sequence shown here is derived from an EMBL/GenBank/DDBJ whole genome shotgun (WGS) entry which is preliminary data.</text>
</comment>
<dbReference type="EMBL" id="JBDPZN010000007">
    <property type="protein sequence ID" value="MEO3683734.1"/>
    <property type="molecule type" value="Genomic_DNA"/>
</dbReference>
<gene>
    <name evidence="1" type="ORF">ABHN84_15775</name>
</gene>
<dbReference type="RefSeq" id="WP_347690616.1">
    <property type="nucleotide sequence ID" value="NZ_JBDPZN010000007.1"/>
</dbReference>
<evidence type="ECO:0000313" key="2">
    <source>
        <dbReference type="Proteomes" id="UP001477278"/>
    </source>
</evidence>
<organism evidence="1 2">
    <name type="scientific">Shewanella vesiculosa</name>
    <dbReference type="NCBI Taxonomy" id="518738"/>
    <lineage>
        <taxon>Bacteria</taxon>
        <taxon>Pseudomonadati</taxon>
        <taxon>Pseudomonadota</taxon>
        <taxon>Gammaproteobacteria</taxon>
        <taxon>Alteromonadales</taxon>
        <taxon>Shewanellaceae</taxon>
        <taxon>Shewanella</taxon>
    </lineage>
</organism>
<dbReference type="Pfam" id="PF11102">
    <property type="entry name" value="YjbF"/>
    <property type="match status" value="1"/>
</dbReference>
<dbReference type="Proteomes" id="UP001477278">
    <property type="component" value="Unassembled WGS sequence"/>
</dbReference>
<dbReference type="Gene3D" id="2.40.360.10">
    <property type="entry name" value="YmcC-like"/>
    <property type="match status" value="1"/>
</dbReference>
<dbReference type="InterPro" id="IPR021308">
    <property type="entry name" value="GfcB"/>
</dbReference>
<proteinExistence type="predicted"/>
<protein>
    <submittedName>
        <fullName evidence="1">YjbF family lipoprotein</fullName>
    </submittedName>
</protein>
<dbReference type="InterPro" id="IPR023373">
    <property type="entry name" value="YmcC_sf"/>
</dbReference>
<name>A0ABV0FSC3_9GAMM</name>
<reference evidence="1 2" key="1">
    <citation type="submission" date="2024-05" db="EMBL/GenBank/DDBJ databases">
        <title>Genome sequencing of Marine Estuary Bacteria, Shewanella vesiculosa and S. baltica, and Pseudomonas syringae.</title>
        <authorList>
            <person name="Gurung A."/>
            <person name="Maclea K.S."/>
        </authorList>
    </citation>
    <scope>NUCLEOTIDE SEQUENCE [LARGE SCALE GENOMIC DNA]</scope>
    <source>
        <strain evidence="1 2">1A</strain>
    </source>
</reference>
<keyword evidence="2" id="KW-1185">Reference proteome</keyword>